<dbReference type="InterPro" id="IPR052157">
    <property type="entry name" value="BCAA_transport_permease"/>
</dbReference>
<sequence>MDSFSFLILAAIGLAIIFGMMGVINLAHGEFIMLGAYITTLLSLAGVPIPLAIMLGALGVGCFGFIVDKLIIRHLYGRPLDSVVATWGISLIMGQGMLIIMGPSLQGLSTPLGSFTVGDINYSTYRLVLGIIACLLLVILYWVFMHTKFGLRSRATMQNEEIARSLGTNTSRMYTSTFVIGSMFAGLTGGLYSFTMSIGPTFGSGFLMESFVTVIVGGANPLIGTVMAGGTLGVVHSGLSYVFGTFIGRVGLLVAAILFIRLWPTGFSGLIEKKLIRVKRYNG</sequence>
<evidence type="ECO:0000256" key="1">
    <source>
        <dbReference type="ARBA" id="ARBA00004651"/>
    </source>
</evidence>
<gene>
    <name evidence="10" type="ORF">DFR56_10131</name>
</gene>
<evidence type="ECO:0000256" key="3">
    <source>
        <dbReference type="ARBA" id="ARBA00022475"/>
    </source>
</evidence>
<keyword evidence="11" id="KW-1185">Reference proteome</keyword>
<feature type="transmembrane region" description="Helical" evidence="9">
    <location>
        <begin position="125"/>
        <end position="144"/>
    </location>
</feature>
<feature type="transmembrane region" description="Helical" evidence="9">
    <location>
        <begin position="6"/>
        <end position="24"/>
    </location>
</feature>
<feature type="transmembrane region" description="Helical" evidence="9">
    <location>
        <begin position="53"/>
        <end position="72"/>
    </location>
</feature>
<evidence type="ECO:0000256" key="5">
    <source>
        <dbReference type="ARBA" id="ARBA00022970"/>
    </source>
</evidence>
<keyword evidence="3" id="KW-1003">Cell membrane</keyword>
<protein>
    <submittedName>
        <fullName evidence="10">Amino acid/amide ABC transporter membrane protein 1 (HAAT family)</fullName>
    </submittedName>
</protein>
<evidence type="ECO:0000256" key="7">
    <source>
        <dbReference type="ARBA" id="ARBA00023136"/>
    </source>
</evidence>
<keyword evidence="5" id="KW-0029">Amino-acid transport</keyword>
<keyword evidence="6 9" id="KW-1133">Transmembrane helix</keyword>
<comment type="similarity">
    <text evidence="8">Belongs to the binding-protein-dependent transport system permease family. LivHM subfamily.</text>
</comment>
<dbReference type="PANTHER" id="PTHR11795:SF447">
    <property type="entry name" value="ABC TRANSPORTER PERMEASE PROTEIN"/>
    <property type="match status" value="1"/>
</dbReference>
<feature type="transmembrane region" description="Helical" evidence="9">
    <location>
        <begin position="206"/>
        <end position="229"/>
    </location>
</feature>
<dbReference type="InterPro" id="IPR001851">
    <property type="entry name" value="ABC_transp_permease"/>
</dbReference>
<dbReference type="CDD" id="cd06582">
    <property type="entry name" value="TM_PBP1_LivH_like"/>
    <property type="match status" value="1"/>
</dbReference>
<evidence type="ECO:0000256" key="6">
    <source>
        <dbReference type="ARBA" id="ARBA00022989"/>
    </source>
</evidence>
<keyword evidence="4 9" id="KW-0812">Transmembrane</keyword>
<dbReference type="GO" id="GO:0006865">
    <property type="term" value="P:amino acid transport"/>
    <property type="evidence" value="ECO:0007669"/>
    <property type="project" value="UniProtKB-KW"/>
</dbReference>
<feature type="transmembrane region" description="Helical" evidence="9">
    <location>
        <begin position="173"/>
        <end position="194"/>
    </location>
</feature>
<feature type="transmembrane region" description="Helical" evidence="9">
    <location>
        <begin position="84"/>
        <end position="105"/>
    </location>
</feature>
<dbReference type="PANTHER" id="PTHR11795">
    <property type="entry name" value="BRANCHED-CHAIN AMINO ACID TRANSPORT SYSTEM PERMEASE PROTEIN LIVH"/>
    <property type="match status" value="1"/>
</dbReference>
<keyword evidence="7 9" id="KW-0472">Membrane</keyword>
<evidence type="ECO:0000256" key="8">
    <source>
        <dbReference type="ARBA" id="ARBA00037998"/>
    </source>
</evidence>
<dbReference type="GO" id="GO:0022857">
    <property type="term" value="F:transmembrane transporter activity"/>
    <property type="evidence" value="ECO:0007669"/>
    <property type="project" value="InterPro"/>
</dbReference>
<feature type="transmembrane region" description="Helical" evidence="9">
    <location>
        <begin position="241"/>
        <end position="263"/>
    </location>
</feature>
<dbReference type="AlphaFoldDB" id="A0A2V3W6Y9"/>
<comment type="subcellular location">
    <subcellularLocation>
        <location evidence="1">Cell membrane</location>
        <topology evidence="1">Multi-pass membrane protein</topology>
    </subcellularLocation>
</comment>
<dbReference type="Pfam" id="PF02653">
    <property type="entry name" value="BPD_transp_2"/>
    <property type="match status" value="1"/>
</dbReference>
<organism evidence="10 11">
    <name type="scientific">Pseudogracilibacillus auburnensis</name>
    <dbReference type="NCBI Taxonomy" id="1494959"/>
    <lineage>
        <taxon>Bacteria</taxon>
        <taxon>Bacillati</taxon>
        <taxon>Bacillota</taxon>
        <taxon>Bacilli</taxon>
        <taxon>Bacillales</taxon>
        <taxon>Bacillaceae</taxon>
        <taxon>Pseudogracilibacillus</taxon>
    </lineage>
</organism>
<dbReference type="GO" id="GO:0005886">
    <property type="term" value="C:plasma membrane"/>
    <property type="evidence" value="ECO:0007669"/>
    <property type="project" value="UniProtKB-SubCell"/>
</dbReference>
<dbReference type="Proteomes" id="UP000247978">
    <property type="component" value="Unassembled WGS sequence"/>
</dbReference>
<comment type="caution">
    <text evidence="10">The sequence shown here is derived from an EMBL/GenBank/DDBJ whole genome shotgun (WGS) entry which is preliminary data.</text>
</comment>
<evidence type="ECO:0000256" key="4">
    <source>
        <dbReference type="ARBA" id="ARBA00022692"/>
    </source>
</evidence>
<evidence type="ECO:0000256" key="2">
    <source>
        <dbReference type="ARBA" id="ARBA00022448"/>
    </source>
</evidence>
<evidence type="ECO:0000313" key="11">
    <source>
        <dbReference type="Proteomes" id="UP000247978"/>
    </source>
</evidence>
<reference evidence="10 11" key="1">
    <citation type="submission" date="2018-05" db="EMBL/GenBank/DDBJ databases">
        <title>Genomic Encyclopedia of Type Strains, Phase IV (KMG-IV): sequencing the most valuable type-strain genomes for metagenomic binning, comparative biology and taxonomic classification.</title>
        <authorList>
            <person name="Goeker M."/>
        </authorList>
    </citation>
    <scope>NUCLEOTIDE SEQUENCE [LARGE SCALE GENOMIC DNA]</scope>
    <source>
        <strain evidence="10 11">DSM 28556</strain>
    </source>
</reference>
<name>A0A2V3W6Y9_9BACI</name>
<dbReference type="EMBL" id="QJJQ01000001">
    <property type="protein sequence ID" value="PXW90123.1"/>
    <property type="molecule type" value="Genomic_DNA"/>
</dbReference>
<evidence type="ECO:0000256" key="9">
    <source>
        <dbReference type="SAM" id="Phobius"/>
    </source>
</evidence>
<keyword evidence="2" id="KW-0813">Transport</keyword>
<proteinExistence type="inferred from homology"/>
<evidence type="ECO:0000313" key="10">
    <source>
        <dbReference type="EMBL" id="PXW90123.1"/>
    </source>
</evidence>
<accession>A0A2V3W6Y9</accession>